<feature type="domain" description="Hydantoinase A/oxoprolinase" evidence="2">
    <location>
        <begin position="272"/>
        <end position="541"/>
    </location>
</feature>
<comment type="similarity">
    <text evidence="1">Belongs to the oxoprolinase family.</text>
</comment>
<evidence type="ECO:0000256" key="1">
    <source>
        <dbReference type="ARBA" id="ARBA00010403"/>
    </source>
</evidence>
<evidence type="ECO:0000259" key="5">
    <source>
        <dbReference type="Pfam" id="PF19278"/>
    </source>
</evidence>
<organism evidence="6 7">
    <name type="scientific">Fulvivirga sedimenti</name>
    <dbReference type="NCBI Taxonomy" id="2879465"/>
    <lineage>
        <taxon>Bacteria</taxon>
        <taxon>Pseudomonadati</taxon>
        <taxon>Bacteroidota</taxon>
        <taxon>Cytophagia</taxon>
        <taxon>Cytophagales</taxon>
        <taxon>Fulvivirgaceae</taxon>
        <taxon>Fulvivirga</taxon>
    </lineage>
</organism>
<dbReference type="Pfam" id="PF05378">
    <property type="entry name" value="Hydant_A_N"/>
    <property type="match status" value="1"/>
</dbReference>
<evidence type="ECO:0000259" key="2">
    <source>
        <dbReference type="Pfam" id="PF01968"/>
    </source>
</evidence>
<feature type="domain" description="Acetophenone carboxylase-like C-terminal" evidence="5">
    <location>
        <begin position="559"/>
        <end position="718"/>
    </location>
</feature>
<comment type="caution">
    <text evidence="6">The sequence shown here is derived from an EMBL/GenBank/DDBJ whole genome shotgun (WGS) entry which is preliminary data.</text>
</comment>
<dbReference type="Pfam" id="PF19278">
    <property type="entry name" value="Hydant_A_C"/>
    <property type="match status" value="1"/>
</dbReference>
<evidence type="ECO:0000313" key="6">
    <source>
        <dbReference type="EMBL" id="MCA6074417.1"/>
    </source>
</evidence>
<dbReference type="InterPro" id="IPR003692">
    <property type="entry name" value="Hydantoinase_B"/>
</dbReference>
<dbReference type="PANTHER" id="PTHR11365">
    <property type="entry name" value="5-OXOPROLINASE RELATED"/>
    <property type="match status" value="1"/>
</dbReference>
<feature type="domain" description="Hydantoinase/oxoprolinase N-terminal" evidence="4">
    <location>
        <begin position="130"/>
        <end position="252"/>
    </location>
</feature>
<dbReference type="InterPro" id="IPR008040">
    <property type="entry name" value="Hydant_A_N"/>
</dbReference>
<reference evidence="6" key="1">
    <citation type="submission" date="2021-09" db="EMBL/GenBank/DDBJ databases">
        <title>Fulvivirga sp. isolated from coastal sediment.</title>
        <authorList>
            <person name="Yu H."/>
        </authorList>
    </citation>
    <scope>NUCLEOTIDE SEQUENCE</scope>
    <source>
        <strain evidence="6">1062</strain>
    </source>
</reference>
<dbReference type="Pfam" id="PF01968">
    <property type="entry name" value="Hydantoinase_A"/>
    <property type="match status" value="1"/>
</dbReference>
<accession>A0A9X1KXQ4</accession>
<feature type="domain" description="Hydantoinase B/oxoprolinase" evidence="3">
    <location>
        <begin position="743"/>
        <end position="1247"/>
    </location>
</feature>
<dbReference type="RefSeq" id="WP_225697511.1">
    <property type="nucleotide sequence ID" value="NZ_JAIXNE010000001.1"/>
</dbReference>
<dbReference type="GO" id="GO:0006749">
    <property type="term" value="P:glutathione metabolic process"/>
    <property type="evidence" value="ECO:0007669"/>
    <property type="project" value="TreeGrafter"/>
</dbReference>
<dbReference type="EMBL" id="JAIXNE010000001">
    <property type="protein sequence ID" value="MCA6074417.1"/>
    <property type="molecule type" value="Genomic_DNA"/>
</dbReference>
<dbReference type="Proteomes" id="UP001139409">
    <property type="component" value="Unassembled WGS sequence"/>
</dbReference>
<dbReference type="PANTHER" id="PTHR11365:SF23">
    <property type="entry name" value="HYPOTHETICAL 5-OXOPROLINASE (EUROFUNG)-RELATED"/>
    <property type="match status" value="1"/>
</dbReference>
<name>A0A9X1KXQ4_9BACT</name>
<evidence type="ECO:0000259" key="3">
    <source>
        <dbReference type="Pfam" id="PF02538"/>
    </source>
</evidence>
<dbReference type="GO" id="GO:0005829">
    <property type="term" value="C:cytosol"/>
    <property type="evidence" value="ECO:0007669"/>
    <property type="project" value="TreeGrafter"/>
</dbReference>
<protein>
    <submittedName>
        <fullName evidence="6">Hydantoinase B/oxoprolinase family protein</fullName>
    </submittedName>
</protein>
<dbReference type="AlphaFoldDB" id="A0A9X1KXQ4"/>
<dbReference type="InterPro" id="IPR002821">
    <property type="entry name" value="Hydantoinase_A"/>
</dbReference>
<dbReference type="InterPro" id="IPR045079">
    <property type="entry name" value="Oxoprolinase-like"/>
</dbReference>
<keyword evidence="7" id="KW-1185">Reference proteome</keyword>
<evidence type="ECO:0000259" key="4">
    <source>
        <dbReference type="Pfam" id="PF05378"/>
    </source>
</evidence>
<dbReference type="InterPro" id="IPR049517">
    <property type="entry name" value="ACX-like_C"/>
</dbReference>
<proteinExistence type="inferred from homology"/>
<evidence type="ECO:0000313" key="7">
    <source>
        <dbReference type="Proteomes" id="UP001139409"/>
    </source>
</evidence>
<gene>
    <name evidence="6" type="ORF">LDX50_06030</name>
</gene>
<sequence>MIWKIHIDTGGTFTDCIATDPDGRFHRMKILSHSSLRGQLEYLIDTCTYQFDMAIPVQKDIFKGYMFRYLDRSEETEIVSVDPVKKILKTSTPLKRNFGAFEIASPEEVPLFAARLFTATGLDEDLPPIHLRLGTTRGTNALLEKKGSPVALIVSRGFGDILAIGNQQRPNLFSLNILTKDPLYQEVLEIDSRMDAAGNILCPISQTELEKIASNLIHSPFPPGDISVAICLMHSYRNPEHEQQIKEFLTEKGFRHITCSSDISRSAKYLDRTETTVVNAYLKPIMDSYLSNLDKAVSAEFYLMTSAGLLTDRKNFHPKDSLLSGPAGGVTGAVAIARDEQEDQILSFDMGGTSTDVSLFSGDYSYTYFTRVGDARIQSAALSIDTIAAGGGSICTFDGKMLHVGPESAGAYPGPACYGAGGPLTITDVNLLSGRLIAEAFSIPIDAEAAQHALRAIGISGQTEIDLMHAFQVIANERMAETIRKVALQKGQDPGKATLVSFGGAGGQHACDISELLEIENILVPYDAGLLSAYGISTSEIARFSMQEIYMPLDSVRDELPDMINTIREVACNELLQLGHDKAEIYIRQTYCYIRFIGQETSIEVPYEAPEYLDEAFKKAYEALYGHWLESQQLELVSVKVIAAIAAESEQIASRTFETYRPEPFGYGKSLHDGEWLDSQHHIWEDLHPGAEIDGPAVVISNNNTVFVKKEWRFSLNERNTAKLSSHSIAKPSDKTLHESANIRLFLNRFSSVAEEMGAILERTSFSVNIKERFDFSCALLDRDCRLIVNAPHIPVHLGSLSMCVKAVSDKITMREGDIVVTNHPAYGGSHLPDVTLIAPVFHSGQLVGYVANRAHHAEIGGKSPGSMPPHATRLIEEGVIIEPFKLVDNGIPQWEQVEHVLKSARFPSRSIDENLADLRGGVASIHSGITGIGTLCKNFGVDQVLHYMAALTDYVAGKFRIKRHELPFNTYGAEEFLDDGQRLVVTIRHSEDKMSFDFTGTGPRHTGNLNATPAIVNSVVLYVLRLLLDEDLPLNDGLLEDVEICIPECLLNPDLSGSMEELPAVVGGNTEVSQRLTDTILKAFEMAACSQGTMNNLIFGNERFGFYETICGGTGAGDGYHGHDAIHQHMTNTRITDPEIMELRYPVMVEEFSIRRGSGGQGRWHGGDGVIRKIRFLENVLVSILAQHRKEQPYGLQGGMPGKTGAQQIRKSDGRILSLVGNDQVECTKGDTVEIFTPGGGGFGYPG</sequence>
<dbReference type="GO" id="GO:0017168">
    <property type="term" value="F:5-oxoprolinase (ATP-hydrolyzing) activity"/>
    <property type="evidence" value="ECO:0007669"/>
    <property type="project" value="TreeGrafter"/>
</dbReference>
<dbReference type="Pfam" id="PF02538">
    <property type="entry name" value="Hydantoinase_B"/>
    <property type="match status" value="1"/>
</dbReference>